<dbReference type="Pfam" id="PF18484">
    <property type="entry name" value="CDCA"/>
    <property type="match status" value="1"/>
</dbReference>
<dbReference type="SUPFAM" id="SSF159779">
    <property type="entry name" value="CdCA1 repeat-like"/>
    <property type="match status" value="1"/>
</dbReference>
<sequence>MFYGDYLTPQTTSLKDAFLRRGWQVEEVGSRQAPLVKVRRGAKFGCGDGRNPDLGPALFGSFWGVMATLTGGESLGAERAKIAIRDLGYQPTIHGDEHGEFACGFFEKWMHGKLPGVYQPNFNENELPHILDRVTRVRYRDKHQERELWLNPVSSTTIRPDTRRFRVDLWFGEALGIPRESLIDTSIIVVELLSQVRTAKIIVPA</sequence>
<comment type="caution">
    <text evidence="1">The sequence shown here is derived from an EMBL/GenBank/DDBJ whole genome shotgun (WGS) entry which is preliminary data.</text>
</comment>
<reference evidence="1 2" key="1">
    <citation type="journal article" date="2015" name="Nature">
        <title>rRNA introns, odd ribosomes, and small enigmatic genomes across a large radiation of phyla.</title>
        <authorList>
            <person name="Brown C.T."/>
            <person name="Hug L.A."/>
            <person name="Thomas B.C."/>
            <person name="Sharon I."/>
            <person name="Castelle C.J."/>
            <person name="Singh A."/>
            <person name="Wilkins M.J."/>
            <person name="Williams K.H."/>
            <person name="Banfield J.F."/>
        </authorList>
    </citation>
    <scope>NUCLEOTIDE SEQUENCE [LARGE SCALE GENOMIC DNA]</scope>
</reference>
<organism evidence="1 2">
    <name type="scientific">Candidatus Gottesmanbacteria bacterium GW2011_GWB1_43_11</name>
    <dbReference type="NCBI Taxonomy" id="1618446"/>
    <lineage>
        <taxon>Bacteria</taxon>
        <taxon>Candidatus Gottesmaniibacteriota</taxon>
    </lineage>
</organism>
<dbReference type="SMR" id="A0A0G1CI10"/>
<dbReference type="Proteomes" id="UP000034050">
    <property type="component" value="Unassembled WGS sequence"/>
</dbReference>
<proteinExistence type="predicted"/>
<dbReference type="EMBL" id="LCFD01000021">
    <property type="protein sequence ID" value="KKS85094.1"/>
    <property type="molecule type" value="Genomic_DNA"/>
</dbReference>
<protein>
    <submittedName>
        <fullName evidence="1">Uncharacterized protein</fullName>
    </submittedName>
</protein>
<dbReference type="AlphaFoldDB" id="A0A0G1CI10"/>
<dbReference type="InterPro" id="IPR040931">
    <property type="entry name" value="CDCA"/>
</dbReference>
<gene>
    <name evidence="1" type="ORF">UV61_C0021G0010</name>
</gene>
<name>A0A0G1CI10_9BACT</name>
<evidence type="ECO:0000313" key="1">
    <source>
        <dbReference type="EMBL" id="KKS85094.1"/>
    </source>
</evidence>
<evidence type="ECO:0000313" key="2">
    <source>
        <dbReference type="Proteomes" id="UP000034050"/>
    </source>
</evidence>
<accession>A0A0G1CI10</accession>
<dbReference type="STRING" id="1618446.UV61_C0021G0010"/>